<evidence type="ECO:0000256" key="4">
    <source>
        <dbReference type="ARBA" id="ARBA00022679"/>
    </source>
</evidence>
<dbReference type="Pfam" id="PF01729">
    <property type="entry name" value="QRPTase_C"/>
    <property type="match status" value="1"/>
</dbReference>
<dbReference type="InterPro" id="IPR037128">
    <property type="entry name" value="Quinolinate_PRibosylTase_N_sf"/>
</dbReference>
<dbReference type="InterPro" id="IPR013785">
    <property type="entry name" value="Aldolase_TIM"/>
</dbReference>
<dbReference type="EMBL" id="AFBP01000004">
    <property type="protein sequence ID" value="EGG57541.1"/>
    <property type="molecule type" value="Genomic_DNA"/>
</dbReference>
<evidence type="ECO:0000313" key="8">
    <source>
        <dbReference type="EMBL" id="EGG57541.1"/>
    </source>
</evidence>
<protein>
    <recommendedName>
        <fullName evidence="2">Putative pyrophosphorylase ModD</fullName>
    </recommendedName>
</protein>
<dbReference type="GO" id="GO:0009435">
    <property type="term" value="P:NAD+ biosynthetic process"/>
    <property type="evidence" value="ECO:0007669"/>
    <property type="project" value="InterPro"/>
</dbReference>
<dbReference type="OrthoDB" id="8216773at2"/>
<dbReference type="PANTHER" id="PTHR32179">
    <property type="entry name" value="NICOTINATE-NUCLEOTIDE PYROPHOSPHORYLASE [CARBOXYLATING]"/>
    <property type="match status" value="1"/>
</dbReference>
<name>F3QGW0_9BURK</name>
<evidence type="ECO:0000256" key="1">
    <source>
        <dbReference type="ARBA" id="ARBA00009400"/>
    </source>
</evidence>
<keyword evidence="4 5" id="KW-0808">Transferase</keyword>
<dbReference type="SUPFAM" id="SSF51690">
    <property type="entry name" value="Nicotinate/Quinolinate PRTase C-terminal domain-like"/>
    <property type="match status" value="1"/>
</dbReference>
<dbReference type="InterPro" id="IPR027277">
    <property type="entry name" value="NadC/ModD"/>
</dbReference>
<evidence type="ECO:0000259" key="7">
    <source>
        <dbReference type="Pfam" id="PF02749"/>
    </source>
</evidence>
<gene>
    <name evidence="8" type="ORF">HMPREF9439_00150</name>
</gene>
<dbReference type="NCBIfam" id="TIGR01334">
    <property type="entry name" value="modD"/>
    <property type="match status" value="1"/>
</dbReference>
<dbReference type="PIRSF" id="PIRSF006250">
    <property type="entry name" value="NadC_ModD"/>
    <property type="match status" value="1"/>
</dbReference>
<dbReference type="InterPro" id="IPR006242">
    <property type="entry name" value="ModD"/>
</dbReference>
<evidence type="ECO:0000256" key="2">
    <source>
        <dbReference type="ARBA" id="ARBA00019205"/>
    </source>
</evidence>
<dbReference type="RefSeq" id="WP_008810909.1">
    <property type="nucleotide sequence ID" value="NZ_CAXTIX010000002.1"/>
</dbReference>
<sequence>MFYIPTSFLENILKEDIPWNDSTTEALGISGVPGKISCFPKKDGFVSGIEIGVRLFKEVGLEVTCIGKDGDFYSAGQTVLEARGTAEKIHSVYKTVQNILEYSSGITNRVRAMTRQIEAAGSKAKVAVTRKHFPGTKTISLNAALLGGAIVHRAGLSESILVFDQHRVFCKDPVAAISVAKKHEPEKKIAVEVDNEEEGFKYIHAGADIIQCERFSPAALKAFVAKARNIRNDVIINAAGGINDTNASEYALTGSNVLVTSWVYFGRPFDIKMKISSD</sequence>
<dbReference type="Pfam" id="PF02749">
    <property type="entry name" value="QRPTase_N"/>
    <property type="match status" value="1"/>
</dbReference>
<dbReference type="GeneID" id="43347696"/>
<dbReference type="InterPro" id="IPR036068">
    <property type="entry name" value="Nicotinate_pribotase-like_C"/>
</dbReference>
<dbReference type="HOGENOM" id="CLU_039622_2_1_4"/>
<dbReference type="GO" id="GO:0034213">
    <property type="term" value="P:quinolinate catabolic process"/>
    <property type="evidence" value="ECO:0007669"/>
    <property type="project" value="TreeGrafter"/>
</dbReference>
<organism evidence="8 9">
    <name type="scientific">Parasutterella excrementihominis YIT 11859</name>
    <dbReference type="NCBI Taxonomy" id="762966"/>
    <lineage>
        <taxon>Bacteria</taxon>
        <taxon>Pseudomonadati</taxon>
        <taxon>Pseudomonadota</taxon>
        <taxon>Betaproteobacteria</taxon>
        <taxon>Burkholderiales</taxon>
        <taxon>Sutterellaceae</taxon>
        <taxon>Parasutterella</taxon>
    </lineage>
</organism>
<dbReference type="PANTHER" id="PTHR32179:SF4">
    <property type="entry name" value="PYROPHOSPHORYLASE MODD-RELATED"/>
    <property type="match status" value="1"/>
</dbReference>
<dbReference type="eggNOG" id="COG0157">
    <property type="taxonomic scope" value="Bacteria"/>
</dbReference>
<dbReference type="SUPFAM" id="SSF54675">
    <property type="entry name" value="Nicotinate/Quinolinate PRTase N-terminal domain-like"/>
    <property type="match status" value="1"/>
</dbReference>
<evidence type="ECO:0000313" key="9">
    <source>
        <dbReference type="Proteomes" id="UP000005156"/>
    </source>
</evidence>
<dbReference type="GO" id="GO:0004514">
    <property type="term" value="F:nicotinate-nucleotide diphosphorylase (carboxylating) activity"/>
    <property type="evidence" value="ECO:0007669"/>
    <property type="project" value="InterPro"/>
</dbReference>
<feature type="domain" description="Quinolinate phosphoribosyl transferase N-terminal" evidence="7">
    <location>
        <begin position="21"/>
        <end position="104"/>
    </location>
</feature>
<keyword evidence="3 5" id="KW-0328">Glycosyltransferase</keyword>
<feature type="domain" description="Quinolinate phosphoribosyl transferase C-terminal" evidence="6">
    <location>
        <begin position="110"/>
        <end position="274"/>
    </location>
</feature>
<dbReference type="InterPro" id="IPR022412">
    <property type="entry name" value="Quinolinate_PRibosylTrfase_N"/>
</dbReference>
<dbReference type="Proteomes" id="UP000005156">
    <property type="component" value="Unassembled WGS sequence"/>
</dbReference>
<evidence type="ECO:0000256" key="3">
    <source>
        <dbReference type="ARBA" id="ARBA00022676"/>
    </source>
</evidence>
<dbReference type="InterPro" id="IPR002638">
    <property type="entry name" value="Quinolinate_PRibosylTrfase_C"/>
</dbReference>
<accession>F3QGW0</accession>
<comment type="similarity">
    <text evidence="1 5">Belongs to the NadC/ModD family.</text>
</comment>
<dbReference type="FunFam" id="3.20.20.70:FF:000030">
    <property type="entry name" value="Nicotinate-nucleotide pyrophosphorylase, carboxylating"/>
    <property type="match status" value="1"/>
</dbReference>
<dbReference type="Gene3D" id="3.90.1170.20">
    <property type="entry name" value="Quinolinate phosphoribosyl transferase, N-terminal domain"/>
    <property type="match status" value="1"/>
</dbReference>
<keyword evidence="9" id="KW-1185">Reference proteome</keyword>
<dbReference type="Gene3D" id="3.20.20.70">
    <property type="entry name" value="Aldolase class I"/>
    <property type="match status" value="1"/>
</dbReference>
<comment type="caution">
    <text evidence="8">The sequence shown here is derived from an EMBL/GenBank/DDBJ whole genome shotgun (WGS) entry which is preliminary data.</text>
</comment>
<dbReference type="AlphaFoldDB" id="F3QGW0"/>
<evidence type="ECO:0000259" key="6">
    <source>
        <dbReference type="Pfam" id="PF01729"/>
    </source>
</evidence>
<evidence type="ECO:0000256" key="5">
    <source>
        <dbReference type="PIRNR" id="PIRNR006250"/>
    </source>
</evidence>
<dbReference type="GO" id="GO:0005737">
    <property type="term" value="C:cytoplasm"/>
    <property type="evidence" value="ECO:0007669"/>
    <property type="project" value="TreeGrafter"/>
</dbReference>
<reference evidence="8 9" key="1">
    <citation type="submission" date="2011-02" db="EMBL/GenBank/DDBJ databases">
        <authorList>
            <person name="Weinstock G."/>
            <person name="Sodergren E."/>
            <person name="Clifton S."/>
            <person name="Fulton L."/>
            <person name="Fulton B."/>
            <person name="Courtney L."/>
            <person name="Fronick C."/>
            <person name="Harrison M."/>
            <person name="Strong C."/>
            <person name="Farmer C."/>
            <person name="Delahaunty K."/>
            <person name="Markovic C."/>
            <person name="Hall O."/>
            <person name="Minx P."/>
            <person name="Tomlinson C."/>
            <person name="Mitreva M."/>
            <person name="Hou S."/>
            <person name="Chen J."/>
            <person name="Wollam A."/>
            <person name="Pepin K.H."/>
            <person name="Johnson M."/>
            <person name="Bhonagiri V."/>
            <person name="Zhang X."/>
            <person name="Suruliraj S."/>
            <person name="Warren W."/>
            <person name="Chinwalla A."/>
            <person name="Mardis E.R."/>
            <person name="Wilson R.K."/>
        </authorList>
    </citation>
    <scope>NUCLEOTIDE SEQUENCE [LARGE SCALE GENOMIC DNA]</scope>
    <source>
        <strain evidence="8 9">YIT 11859</strain>
    </source>
</reference>
<proteinExistence type="inferred from homology"/>